<dbReference type="EMBL" id="SMAG01000002">
    <property type="protein sequence ID" value="TCS95564.1"/>
    <property type="molecule type" value="Genomic_DNA"/>
</dbReference>
<dbReference type="GO" id="GO:0043720">
    <property type="term" value="F:3-keto-5-aminohexanoate cleavage activity"/>
    <property type="evidence" value="ECO:0007669"/>
    <property type="project" value="InterPro"/>
</dbReference>
<name>A0A4R3LB87_9BACL</name>
<dbReference type="Gene3D" id="3.20.20.70">
    <property type="entry name" value="Aldolase class I"/>
    <property type="match status" value="1"/>
</dbReference>
<protein>
    <submittedName>
        <fullName evidence="5">3-keto-5-aminohexanoate cleavage enzyme</fullName>
    </submittedName>
</protein>
<evidence type="ECO:0000313" key="5">
    <source>
        <dbReference type="EMBL" id="TCS95564.1"/>
    </source>
</evidence>
<dbReference type="InterPro" id="IPR008567">
    <property type="entry name" value="BKACE"/>
</dbReference>
<reference evidence="5 6" key="1">
    <citation type="submission" date="2019-03" db="EMBL/GenBank/DDBJ databases">
        <title>Genomic Encyclopedia of Type Strains, Phase IV (KMG-IV): sequencing the most valuable type-strain genomes for metagenomic binning, comparative biology and taxonomic classification.</title>
        <authorList>
            <person name="Goeker M."/>
        </authorList>
    </citation>
    <scope>NUCLEOTIDE SEQUENCE [LARGE SCALE GENOMIC DNA]</scope>
    <source>
        <strain evidence="5 6">DSM 45707</strain>
    </source>
</reference>
<gene>
    <name evidence="5" type="ORF">EDD58_102138</name>
</gene>
<evidence type="ECO:0000256" key="1">
    <source>
        <dbReference type="ARBA" id="ARBA00001947"/>
    </source>
</evidence>
<dbReference type="AlphaFoldDB" id="A0A4R3LB87"/>
<dbReference type="InterPro" id="IPR013785">
    <property type="entry name" value="Aldolase_TIM"/>
</dbReference>
<dbReference type="Pfam" id="PF05853">
    <property type="entry name" value="BKACE"/>
    <property type="match status" value="1"/>
</dbReference>
<dbReference type="GO" id="GO:0046872">
    <property type="term" value="F:metal ion binding"/>
    <property type="evidence" value="ECO:0007669"/>
    <property type="project" value="UniProtKB-KW"/>
</dbReference>
<keyword evidence="2" id="KW-0808">Transferase</keyword>
<evidence type="ECO:0000256" key="4">
    <source>
        <dbReference type="ARBA" id="ARBA00022833"/>
    </source>
</evidence>
<comment type="cofactor">
    <cofactor evidence="1">
        <name>Zn(2+)</name>
        <dbReference type="ChEBI" id="CHEBI:29105"/>
    </cofactor>
</comment>
<dbReference type="PANTHER" id="PTHR37418:SF2">
    <property type="entry name" value="3-KETO-5-AMINOHEXANOATE CLEAVAGE ENZYME"/>
    <property type="match status" value="1"/>
</dbReference>
<evidence type="ECO:0000256" key="2">
    <source>
        <dbReference type="ARBA" id="ARBA00022679"/>
    </source>
</evidence>
<dbReference type="Proteomes" id="UP000294937">
    <property type="component" value="Unassembled WGS sequence"/>
</dbReference>
<comment type="caution">
    <text evidence="5">The sequence shown here is derived from an EMBL/GenBank/DDBJ whole genome shotgun (WGS) entry which is preliminary data.</text>
</comment>
<evidence type="ECO:0000256" key="3">
    <source>
        <dbReference type="ARBA" id="ARBA00022723"/>
    </source>
</evidence>
<keyword evidence="3" id="KW-0479">Metal-binding</keyword>
<accession>A0A4R3LB87</accession>
<keyword evidence="4" id="KW-0862">Zinc</keyword>
<dbReference type="OrthoDB" id="63399at2"/>
<dbReference type="PANTHER" id="PTHR37418">
    <property type="entry name" value="3-KETO-5-AMINOHEXANOATE CLEAVAGE ENZYME-RELATED"/>
    <property type="match status" value="1"/>
</dbReference>
<sequence length="274" mass="30327">MEKLIITAALVGAEVTKKDTPHLPTTPEEIGEAAEAVWRAGASIAHIHVRDENGEPSQDKELYRLAIEEIEKRCDLIVQVSTGGAVGMSAEERLQPLTLRPEMATFTTGTVNFGKDVFMNTPEQLFTFAEEFERFGVRPEFEIFDVGMIANALHLVKKGYFTGHLHFDFVMGVPGAIPATAENLLHLIRQLPPEATWTVAGVGKSQLPMATLGVLLGGHVRVGLEDNIYYRKGELATNQQLVERVVRVAKELDRDIATPDEARQMLNLTKTSFY</sequence>
<organism evidence="5 6">
    <name type="scientific">Hazenella coriacea</name>
    <dbReference type="NCBI Taxonomy" id="1179467"/>
    <lineage>
        <taxon>Bacteria</taxon>
        <taxon>Bacillati</taxon>
        <taxon>Bacillota</taxon>
        <taxon>Bacilli</taxon>
        <taxon>Bacillales</taxon>
        <taxon>Thermoactinomycetaceae</taxon>
        <taxon>Hazenella</taxon>
    </lineage>
</organism>
<proteinExistence type="predicted"/>
<dbReference type="RefSeq" id="WP_131923560.1">
    <property type="nucleotide sequence ID" value="NZ_SMAG01000002.1"/>
</dbReference>
<keyword evidence="6" id="KW-1185">Reference proteome</keyword>
<evidence type="ECO:0000313" key="6">
    <source>
        <dbReference type="Proteomes" id="UP000294937"/>
    </source>
</evidence>